<dbReference type="CDD" id="cd20078">
    <property type="entry name" value="XPF_nuclease_XPF_euk"/>
    <property type="match status" value="1"/>
</dbReference>
<dbReference type="PANTHER" id="PTHR10150">
    <property type="entry name" value="DNA REPAIR ENDONUCLEASE XPF"/>
    <property type="match status" value="1"/>
</dbReference>
<proteinExistence type="inferred from homology"/>
<dbReference type="NCBIfam" id="TIGR00596">
    <property type="entry name" value="rad1"/>
    <property type="match status" value="1"/>
</dbReference>
<comment type="similarity">
    <text evidence="2">Belongs to the XPF family.</text>
</comment>
<sequence>MPESQLQVLEDVQLTLPLKFQQKVLQDIYSSDGLVILARGLGLPSIIANLLHTLNRPESLVIILGADRGTRLLGCTRRLADVVEDEQIWLGEQMIDFPGGLRAPLNVINSDATSVGQRERMYKRGGLFSVTSRILIVDFLTSIIDPALVAGIVVMRAEKVSATSMEAFILRIFRQKNKEGFIKAFSDQPEPFATGFAPLANTMKNLFVRSAYLWPRFHKDVAENLERRKADVIELEVLMTPAMRDIQIAILECIEAVMGELKKANSQQLDLEDWSTDAALHRNFDQLVRRQLDPVWHRVSFRSKQLVSDLTSLRSLLHALLNYDCVSFNRLIEGIFETNNSGMKAKHQDQSAWLFLEAANTIFTLARHRVYKSASNTDTPVGVLPYDLEPTLEEQPKWEQLAEAIKEIHDETHFNPPKDDANDTILIMCSDQKTCTQIKQYLETMHNSDDKESQGKSLLRSKFRDYLNWKQTAKAVNEELFREKNDQEKAQEAQKRGVTSSYRGRGAPPNKRRRVRGGSTTASATGRPEATNRVVDLTAMAESMIDAEPLDKHIDPLEEEDATDGLEDYFGLLDLNDLIIVMPYEGDADDHLLEDFRPRHVIMYELDPAFIRRIEIYRAKYRSINLRVYFMFYGGSVEEQRYLSVVRKEKDAFTRLIREKGNMALVLSHDGRGIEDPQEQFLRTLNTRIAGGGRIKATAEPPRIIVDVREFRSSLPSLLHGRNQQIIPCQLTVGDYILSPTMCVERKSIKDLIGSFQNGRLFNQCEQMVQFYRTPIVLIEFDQNKSFNLEPFVNFESGNIDMTHLQSKLVLLTLSFPSVKFIWSSSPYATAEIFEDLKRSNEEPDPLASVMYGVVESTDVEKTINQAAVDLLESMPGVSGKNSWNISSRVENVRELARVGVAEMIEMIGPENGRTLHRFLNKDVTG</sequence>
<dbReference type="OrthoDB" id="361020at2759"/>
<dbReference type="InterPro" id="IPR010994">
    <property type="entry name" value="RuvA_2-like"/>
</dbReference>
<dbReference type="GO" id="GO:0000014">
    <property type="term" value="F:single-stranded DNA endodeoxyribonuclease activity"/>
    <property type="evidence" value="ECO:0007669"/>
    <property type="project" value="TreeGrafter"/>
</dbReference>
<dbReference type="Proteomes" id="UP000013776">
    <property type="component" value="Unassembled WGS sequence"/>
</dbReference>
<keyword evidence="13" id="KW-1185">Reference proteome</keyword>
<dbReference type="InterPro" id="IPR011335">
    <property type="entry name" value="Restrct_endonuc-II-like"/>
</dbReference>
<keyword evidence="3" id="KW-0540">Nuclease</keyword>
<dbReference type="GO" id="GO:1901255">
    <property type="term" value="P:nucleotide-excision repair involved in interstrand cross-link repair"/>
    <property type="evidence" value="ECO:0007669"/>
    <property type="project" value="TreeGrafter"/>
</dbReference>
<evidence type="ECO:0000256" key="8">
    <source>
        <dbReference type="ARBA" id="ARBA00023204"/>
    </source>
</evidence>
<dbReference type="GO" id="GO:0000712">
    <property type="term" value="P:resolution of meiotic recombination intermediates"/>
    <property type="evidence" value="ECO:0007669"/>
    <property type="project" value="TreeGrafter"/>
</dbReference>
<keyword evidence="8" id="KW-0234">DNA repair</keyword>
<dbReference type="Gene3D" id="1.10.150.20">
    <property type="entry name" value="5' to 3' exonuclease, C-terminal subdomain"/>
    <property type="match status" value="1"/>
</dbReference>
<dbReference type="VEuPathDB" id="FungiDB:TAPDE_001732"/>
<accession>R4X8E8</accession>
<evidence type="ECO:0000259" key="11">
    <source>
        <dbReference type="SMART" id="SM00891"/>
    </source>
</evidence>
<evidence type="ECO:0000256" key="4">
    <source>
        <dbReference type="ARBA" id="ARBA00022759"/>
    </source>
</evidence>
<keyword evidence="4" id="KW-0255">Endonuclease</keyword>
<dbReference type="SMART" id="SM00891">
    <property type="entry name" value="ERCC4"/>
    <property type="match status" value="1"/>
</dbReference>
<evidence type="ECO:0000256" key="1">
    <source>
        <dbReference type="ARBA" id="ARBA00004123"/>
    </source>
</evidence>
<feature type="compositionally biased region" description="Basic and acidic residues" evidence="10">
    <location>
        <begin position="481"/>
        <end position="495"/>
    </location>
</feature>
<evidence type="ECO:0000256" key="7">
    <source>
        <dbReference type="ARBA" id="ARBA00023125"/>
    </source>
</evidence>
<dbReference type="Gene3D" id="3.40.50.10130">
    <property type="match status" value="1"/>
</dbReference>
<keyword evidence="7" id="KW-0238">DNA-binding</keyword>
<evidence type="ECO:0000256" key="9">
    <source>
        <dbReference type="ARBA" id="ARBA00023242"/>
    </source>
</evidence>
<dbReference type="InterPro" id="IPR006166">
    <property type="entry name" value="ERCC4_domain"/>
</dbReference>
<dbReference type="PANTHER" id="PTHR10150:SF0">
    <property type="entry name" value="DNA REPAIR ENDONUCLEASE XPF"/>
    <property type="match status" value="1"/>
</dbReference>
<dbReference type="FunFam" id="3.40.50.10130:FF:000002">
    <property type="entry name" value="DNA repair endonuclease XPF"/>
    <property type="match status" value="1"/>
</dbReference>
<name>R4X8E8_TAPDE</name>
<evidence type="ECO:0000313" key="12">
    <source>
        <dbReference type="EMBL" id="CCG81858.1"/>
    </source>
</evidence>
<evidence type="ECO:0000256" key="10">
    <source>
        <dbReference type="SAM" id="MobiDB-lite"/>
    </source>
</evidence>
<dbReference type="InterPro" id="IPR006167">
    <property type="entry name" value="XPF"/>
</dbReference>
<dbReference type="EMBL" id="CAHR02000061">
    <property type="protein sequence ID" value="CCG81858.1"/>
    <property type="molecule type" value="Genomic_DNA"/>
</dbReference>
<dbReference type="InterPro" id="IPR047520">
    <property type="entry name" value="XPF_nuclease"/>
</dbReference>
<feature type="domain" description="ERCC4" evidence="11">
    <location>
        <begin position="703"/>
        <end position="783"/>
    </location>
</feature>
<keyword evidence="5" id="KW-0227">DNA damage</keyword>
<keyword evidence="6" id="KW-0378">Hydrolase</keyword>
<reference evidence="12 13" key="1">
    <citation type="journal article" date="2013" name="MBio">
        <title>Genome sequencing of the plant pathogen Taphrina deformans, the causal agent of peach leaf curl.</title>
        <authorList>
            <person name="Cisse O.H."/>
            <person name="Almeida J.M.G.C.F."/>
            <person name="Fonseca A."/>
            <person name="Kumar A.A."/>
            <person name="Salojaervi J."/>
            <person name="Overmyer K."/>
            <person name="Hauser P.M."/>
            <person name="Pagni M."/>
        </authorList>
    </citation>
    <scope>NUCLEOTIDE SEQUENCE [LARGE SCALE GENOMIC DNA]</scope>
    <source>
        <strain evidence="13">PYCC 5710 / ATCC 11124 / CBS 356.35 / IMI 108563 / JCM 9778 / NBRC 8474</strain>
    </source>
</reference>
<evidence type="ECO:0000256" key="5">
    <source>
        <dbReference type="ARBA" id="ARBA00022763"/>
    </source>
</evidence>
<dbReference type="eggNOG" id="KOG0442">
    <property type="taxonomic scope" value="Eukaryota"/>
</dbReference>
<evidence type="ECO:0000313" key="13">
    <source>
        <dbReference type="Proteomes" id="UP000013776"/>
    </source>
</evidence>
<comment type="subcellular location">
    <subcellularLocation>
        <location evidence="1">Nucleus</location>
    </subcellularLocation>
</comment>
<dbReference type="GO" id="GO:0000110">
    <property type="term" value="C:nucleotide-excision repair factor 1 complex"/>
    <property type="evidence" value="ECO:0007669"/>
    <property type="project" value="TreeGrafter"/>
</dbReference>
<evidence type="ECO:0000256" key="2">
    <source>
        <dbReference type="ARBA" id="ARBA00010015"/>
    </source>
</evidence>
<dbReference type="GO" id="GO:0000724">
    <property type="term" value="P:double-strand break repair via homologous recombination"/>
    <property type="evidence" value="ECO:0007669"/>
    <property type="project" value="TreeGrafter"/>
</dbReference>
<organism evidence="12 13">
    <name type="scientific">Taphrina deformans (strain PYCC 5710 / ATCC 11124 / CBS 356.35 / IMI 108563 / JCM 9778 / NBRC 8474)</name>
    <name type="common">Peach leaf curl fungus</name>
    <name type="synonym">Lalaria deformans</name>
    <dbReference type="NCBI Taxonomy" id="1097556"/>
    <lineage>
        <taxon>Eukaryota</taxon>
        <taxon>Fungi</taxon>
        <taxon>Dikarya</taxon>
        <taxon>Ascomycota</taxon>
        <taxon>Taphrinomycotina</taxon>
        <taxon>Taphrinomycetes</taxon>
        <taxon>Taphrinales</taxon>
        <taxon>Taphrinaceae</taxon>
        <taxon>Taphrina</taxon>
    </lineage>
</organism>
<dbReference type="STRING" id="1097556.R4X8E8"/>
<dbReference type="GO" id="GO:0003697">
    <property type="term" value="F:single-stranded DNA binding"/>
    <property type="evidence" value="ECO:0007669"/>
    <property type="project" value="InterPro"/>
</dbReference>
<protein>
    <submittedName>
        <fullName evidence="12">DNA repair protein RAD1</fullName>
    </submittedName>
</protein>
<dbReference type="AlphaFoldDB" id="R4X8E8"/>
<dbReference type="SUPFAM" id="SSF52980">
    <property type="entry name" value="Restriction endonuclease-like"/>
    <property type="match status" value="1"/>
</dbReference>
<keyword evidence="9" id="KW-0539">Nucleus</keyword>
<dbReference type="SUPFAM" id="SSF47781">
    <property type="entry name" value="RuvA domain 2-like"/>
    <property type="match status" value="1"/>
</dbReference>
<dbReference type="GO" id="GO:0003684">
    <property type="term" value="F:damaged DNA binding"/>
    <property type="evidence" value="ECO:0007669"/>
    <property type="project" value="TreeGrafter"/>
</dbReference>
<dbReference type="Pfam" id="PF02732">
    <property type="entry name" value="ERCC4"/>
    <property type="match status" value="1"/>
</dbReference>
<gene>
    <name evidence="12" type="ORF">TAPDE_001732</name>
</gene>
<evidence type="ECO:0000256" key="3">
    <source>
        <dbReference type="ARBA" id="ARBA00022722"/>
    </source>
</evidence>
<comment type="caution">
    <text evidence="12">The sequence shown here is derived from an EMBL/GenBank/DDBJ whole genome shotgun (WGS) entry which is preliminary data.</text>
</comment>
<dbReference type="GO" id="GO:0000736">
    <property type="term" value="P:double-strand break repair via single-strand annealing, removal of nonhomologous ends"/>
    <property type="evidence" value="ECO:0007669"/>
    <property type="project" value="TreeGrafter"/>
</dbReference>
<feature type="region of interest" description="Disordered" evidence="10">
    <location>
        <begin position="481"/>
        <end position="531"/>
    </location>
</feature>
<evidence type="ECO:0000256" key="6">
    <source>
        <dbReference type="ARBA" id="ARBA00022801"/>
    </source>
</evidence>